<dbReference type="GO" id="GO:0046872">
    <property type="term" value="F:metal ion binding"/>
    <property type="evidence" value="ECO:0007669"/>
    <property type="project" value="UniProtKB-KW"/>
</dbReference>
<dbReference type="PANTHER" id="PTHR11067">
    <property type="entry name" value="INOSINE TRIPHOSPHATE PYROPHOSPHATASE/HAM1 PROTEIN"/>
    <property type="match status" value="1"/>
</dbReference>
<evidence type="ECO:0000256" key="2">
    <source>
        <dbReference type="ARBA" id="ARBA00011738"/>
    </source>
</evidence>
<feature type="active site" description="Proton acceptor" evidence="10">
    <location>
        <position position="69"/>
    </location>
</feature>
<evidence type="ECO:0000313" key="13">
    <source>
        <dbReference type="Proteomes" id="UP000179157"/>
    </source>
</evidence>
<comment type="subunit">
    <text evidence="2 10">Homodimer.</text>
</comment>
<evidence type="ECO:0000256" key="6">
    <source>
        <dbReference type="ARBA" id="ARBA00022842"/>
    </source>
</evidence>
<comment type="caution">
    <text evidence="12">The sequence shown here is derived from an EMBL/GenBank/DDBJ whole genome shotgun (WGS) entry which is preliminary data.</text>
</comment>
<protein>
    <recommendedName>
        <fullName evidence="10">dITP/XTP pyrophosphatase</fullName>
        <ecNumber evidence="10">3.6.1.66</ecNumber>
    </recommendedName>
    <alternativeName>
        <fullName evidence="10">Non-canonical purine NTP pyrophosphatase</fullName>
    </alternativeName>
    <alternativeName>
        <fullName evidence="10">Non-standard purine NTP pyrophosphatase</fullName>
    </alternativeName>
    <alternativeName>
        <fullName evidence="10">Nucleoside-triphosphate diphosphatase</fullName>
    </alternativeName>
    <alternativeName>
        <fullName evidence="10">Nucleoside-triphosphate pyrophosphatase</fullName>
        <shortName evidence="10">NTPase</shortName>
    </alternativeName>
</protein>
<feature type="binding site" evidence="10">
    <location>
        <position position="70"/>
    </location>
    <ligand>
        <name>substrate</name>
    </ligand>
</feature>
<gene>
    <name evidence="12" type="ORF">A2Z21_06565</name>
</gene>
<dbReference type="GO" id="GO:0017111">
    <property type="term" value="F:ribonucleoside triphosphate phosphatase activity"/>
    <property type="evidence" value="ECO:0007669"/>
    <property type="project" value="InterPro"/>
</dbReference>
<dbReference type="Pfam" id="PF01725">
    <property type="entry name" value="Ham1p_like"/>
    <property type="match status" value="1"/>
</dbReference>
<dbReference type="HAMAP" id="MF_01405">
    <property type="entry name" value="Non_canon_purine_NTPase"/>
    <property type="match status" value="1"/>
</dbReference>
<comment type="function">
    <text evidence="10">Pyrophosphatase that catalyzes the hydrolysis of nucleoside triphosphates to their monophosphate derivatives, with a high preference for the non-canonical purine nucleotides XTP (xanthosine triphosphate), dITP (deoxyinosine triphosphate) and ITP. Seems to function as a house-cleaning enzyme that removes non-canonical purine nucleotides from the nucleotide pool, thus preventing their incorporation into DNA/RNA and avoiding chromosomal lesions.</text>
</comment>
<evidence type="ECO:0000256" key="8">
    <source>
        <dbReference type="ARBA" id="ARBA00051875"/>
    </source>
</evidence>
<dbReference type="InterPro" id="IPR002637">
    <property type="entry name" value="RdgB/HAM1"/>
</dbReference>
<evidence type="ECO:0000256" key="10">
    <source>
        <dbReference type="HAMAP-Rule" id="MF_01405"/>
    </source>
</evidence>
<feature type="binding site" evidence="10">
    <location>
        <begin position="150"/>
        <end position="153"/>
    </location>
    <ligand>
        <name>substrate</name>
    </ligand>
</feature>
<evidence type="ECO:0000256" key="7">
    <source>
        <dbReference type="ARBA" id="ARBA00023080"/>
    </source>
</evidence>
<keyword evidence="3 10" id="KW-0479">Metal-binding</keyword>
<keyword evidence="7 10" id="KW-0546">Nucleotide metabolism</keyword>
<dbReference type="GO" id="GO:0036220">
    <property type="term" value="F:ITP diphosphatase activity"/>
    <property type="evidence" value="ECO:0007669"/>
    <property type="project" value="UniProtKB-UniRule"/>
</dbReference>
<dbReference type="EMBL" id="MFGX01000015">
    <property type="protein sequence ID" value="OGF57247.1"/>
    <property type="molecule type" value="Genomic_DNA"/>
</dbReference>
<dbReference type="SUPFAM" id="SSF52972">
    <property type="entry name" value="ITPase-like"/>
    <property type="match status" value="1"/>
</dbReference>
<dbReference type="InterPro" id="IPR029001">
    <property type="entry name" value="ITPase-like_fam"/>
</dbReference>
<keyword evidence="5 10" id="KW-0378">Hydrolase</keyword>
<dbReference type="GO" id="GO:0009146">
    <property type="term" value="P:purine nucleoside triphosphate catabolic process"/>
    <property type="evidence" value="ECO:0007669"/>
    <property type="project" value="UniProtKB-UniRule"/>
</dbReference>
<evidence type="ECO:0000256" key="5">
    <source>
        <dbReference type="ARBA" id="ARBA00022801"/>
    </source>
</evidence>
<proteinExistence type="inferred from homology"/>
<dbReference type="STRING" id="1817864.A2Z21_06565"/>
<name>A0A1F5V1F4_FRAXR</name>
<comment type="catalytic activity">
    <reaction evidence="9 10">
        <text>XTP + H2O = XMP + diphosphate + H(+)</text>
        <dbReference type="Rhea" id="RHEA:28610"/>
        <dbReference type="ChEBI" id="CHEBI:15377"/>
        <dbReference type="ChEBI" id="CHEBI:15378"/>
        <dbReference type="ChEBI" id="CHEBI:33019"/>
        <dbReference type="ChEBI" id="CHEBI:57464"/>
        <dbReference type="ChEBI" id="CHEBI:61314"/>
        <dbReference type="EC" id="3.6.1.66"/>
    </reaction>
</comment>
<evidence type="ECO:0000256" key="11">
    <source>
        <dbReference type="RuleBase" id="RU003781"/>
    </source>
</evidence>
<evidence type="ECO:0000256" key="1">
    <source>
        <dbReference type="ARBA" id="ARBA00008023"/>
    </source>
</evidence>
<dbReference type="InterPro" id="IPR020922">
    <property type="entry name" value="dITP/XTP_pyrophosphatase"/>
</dbReference>
<evidence type="ECO:0000256" key="9">
    <source>
        <dbReference type="ARBA" id="ARBA00052017"/>
    </source>
</evidence>
<accession>A0A1F5V1F4</accession>
<comment type="catalytic activity">
    <reaction evidence="10">
        <text>ITP + H2O = IMP + diphosphate + H(+)</text>
        <dbReference type="Rhea" id="RHEA:29399"/>
        <dbReference type="ChEBI" id="CHEBI:15377"/>
        <dbReference type="ChEBI" id="CHEBI:15378"/>
        <dbReference type="ChEBI" id="CHEBI:33019"/>
        <dbReference type="ChEBI" id="CHEBI:58053"/>
        <dbReference type="ChEBI" id="CHEBI:61402"/>
        <dbReference type="EC" id="3.6.1.66"/>
    </reaction>
</comment>
<dbReference type="CDD" id="cd00515">
    <property type="entry name" value="HAM1"/>
    <property type="match status" value="1"/>
</dbReference>
<dbReference type="EC" id="3.6.1.66" evidence="10"/>
<feature type="binding site" evidence="10">
    <location>
        <position position="69"/>
    </location>
    <ligand>
        <name>Mg(2+)</name>
        <dbReference type="ChEBI" id="CHEBI:18420"/>
    </ligand>
</feature>
<comment type="catalytic activity">
    <reaction evidence="8 10">
        <text>dITP + H2O = dIMP + diphosphate + H(+)</text>
        <dbReference type="Rhea" id="RHEA:28342"/>
        <dbReference type="ChEBI" id="CHEBI:15377"/>
        <dbReference type="ChEBI" id="CHEBI:15378"/>
        <dbReference type="ChEBI" id="CHEBI:33019"/>
        <dbReference type="ChEBI" id="CHEBI:61194"/>
        <dbReference type="ChEBI" id="CHEBI:61382"/>
        <dbReference type="EC" id="3.6.1.66"/>
    </reaction>
</comment>
<dbReference type="GO" id="GO:0035870">
    <property type="term" value="F:dITP diphosphatase activity"/>
    <property type="evidence" value="ECO:0007669"/>
    <property type="project" value="UniProtKB-UniRule"/>
</dbReference>
<dbReference type="NCBIfam" id="TIGR00042">
    <property type="entry name" value="RdgB/HAM1 family non-canonical purine NTP pyrophosphatase"/>
    <property type="match status" value="1"/>
</dbReference>
<dbReference type="GO" id="GO:0009117">
    <property type="term" value="P:nucleotide metabolic process"/>
    <property type="evidence" value="ECO:0007669"/>
    <property type="project" value="UniProtKB-KW"/>
</dbReference>
<dbReference type="GO" id="GO:0036222">
    <property type="term" value="F:XTP diphosphatase activity"/>
    <property type="evidence" value="ECO:0007669"/>
    <property type="project" value="UniProtKB-UniRule"/>
</dbReference>
<reference evidence="12 13" key="1">
    <citation type="journal article" date="2016" name="Nat. Commun.">
        <title>Thousands of microbial genomes shed light on interconnected biogeochemical processes in an aquifer system.</title>
        <authorList>
            <person name="Anantharaman K."/>
            <person name="Brown C.T."/>
            <person name="Hug L.A."/>
            <person name="Sharon I."/>
            <person name="Castelle C.J."/>
            <person name="Probst A.J."/>
            <person name="Thomas B.C."/>
            <person name="Singh A."/>
            <person name="Wilkins M.J."/>
            <person name="Karaoz U."/>
            <person name="Brodie E.L."/>
            <person name="Williams K.H."/>
            <person name="Hubbard S.S."/>
            <person name="Banfield J.F."/>
        </authorList>
    </citation>
    <scope>NUCLEOTIDE SEQUENCE [LARGE SCALE GENOMIC DNA]</scope>
    <source>
        <strain evidence="13">RBG_16_55_9</strain>
    </source>
</reference>
<comment type="caution">
    <text evidence="10">Lacks conserved residue(s) required for the propagation of feature annotation.</text>
</comment>
<dbReference type="FunFam" id="3.90.950.10:FF:000001">
    <property type="entry name" value="dITP/XTP pyrophosphatase"/>
    <property type="match status" value="1"/>
</dbReference>
<sequence>MKLVLGTKNQGKIREILSLLSDVPQLELLTFRECSFRDIAETGQTFRENALLKASEISAETKLAVLAEDSGLEVGALNGAPGILSARFAGEKATDQQNIRKLLKQLEGIDWRYARFVCVAVLRFTDGKELIAEGELRGYIAHEPRGTHGFGYDPVFIPERYEQTLGELGSSIKDMISHRGVALGEIKRKLLQFKL</sequence>
<feature type="binding site" evidence="10">
    <location>
        <position position="173"/>
    </location>
    <ligand>
        <name>substrate</name>
    </ligand>
</feature>
<keyword evidence="6 10" id="KW-0460">Magnesium</keyword>
<dbReference type="PANTHER" id="PTHR11067:SF9">
    <property type="entry name" value="INOSINE TRIPHOSPHATE PYROPHOSPHATASE"/>
    <property type="match status" value="1"/>
</dbReference>
<feature type="binding site" evidence="10">
    <location>
        <begin position="7"/>
        <end position="12"/>
    </location>
    <ligand>
        <name>substrate</name>
    </ligand>
</feature>
<dbReference type="Proteomes" id="UP000179157">
    <property type="component" value="Unassembled WGS sequence"/>
</dbReference>
<evidence type="ECO:0000256" key="3">
    <source>
        <dbReference type="ARBA" id="ARBA00022723"/>
    </source>
</evidence>
<comment type="cofactor">
    <cofactor evidence="10">
        <name>Mg(2+)</name>
        <dbReference type="ChEBI" id="CHEBI:18420"/>
    </cofactor>
    <text evidence="10">Binds 1 Mg(2+) ion per subunit.</text>
</comment>
<feature type="binding site" evidence="10">
    <location>
        <begin position="178"/>
        <end position="179"/>
    </location>
    <ligand>
        <name>substrate</name>
    </ligand>
</feature>
<dbReference type="Gene3D" id="3.90.950.10">
    <property type="match status" value="1"/>
</dbReference>
<comment type="similarity">
    <text evidence="1 10 11">Belongs to the HAM1 NTPase family.</text>
</comment>
<evidence type="ECO:0000256" key="4">
    <source>
        <dbReference type="ARBA" id="ARBA00022741"/>
    </source>
</evidence>
<keyword evidence="4 10" id="KW-0547">Nucleotide-binding</keyword>
<dbReference type="AlphaFoldDB" id="A0A1F5V1F4"/>
<organism evidence="12 13">
    <name type="scientific">Fraserbacteria sp. (strain RBG_16_55_9)</name>
    <dbReference type="NCBI Taxonomy" id="1817864"/>
    <lineage>
        <taxon>Bacteria</taxon>
        <taxon>Candidatus Fraseribacteriota</taxon>
    </lineage>
</organism>
<dbReference type="GO" id="GO:0000166">
    <property type="term" value="F:nucleotide binding"/>
    <property type="evidence" value="ECO:0007669"/>
    <property type="project" value="UniProtKB-KW"/>
</dbReference>
<evidence type="ECO:0000313" key="12">
    <source>
        <dbReference type="EMBL" id="OGF57247.1"/>
    </source>
</evidence>
<dbReference type="GO" id="GO:0005829">
    <property type="term" value="C:cytosol"/>
    <property type="evidence" value="ECO:0007669"/>
    <property type="project" value="TreeGrafter"/>
</dbReference>